<dbReference type="Proteomes" id="UP001234989">
    <property type="component" value="Chromosome 7"/>
</dbReference>
<dbReference type="AlphaFoldDB" id="A0AAF0R602"/>
<sequence length="135" mass="15068">MTQRLREKRSRDGVSSAAKHRTRGECSAIERKGSGLASKGESTRSNDNDTSSSAATRDGTSASKVVTRETTTNQRMLNQHSEPVIPFSYLCRTNILEAHVQVLSLLKKEYTPEDRQDLVKMVSMQDLEAKLDKLL</sequence>
<reference evidence="2" key="1">
    <citation type="submission" date="2023-08" db="EMBL/GenBank/DDBJ databases">
        <title>A de novo genome assembly of Solanum verrucosum Schlechtendal, a Mexican diploid species geographically isolated from the other diploid A-genome species in potato relatives.</title>
        <authorList>
            <person name="Hosaka K."/>
        </authorList>
    </citation>
    <scope>NUCLEOTIDE SEQUENCE</scope>
    <source>
        <tissue evidence="2">Young leaves</tissue>
    </source>
</reference>
<feature type="compositionally biased region" description="Polar residues" evidence="1">
    <location>
        <begin position="58"/>
        <end position="74"/>
    </location>
</feature>
<evidence type="ECO:0000256" key="1">
    <source>
        <dbReference type="SAM" id="MobiDB-lite"/>
    </source>
</evidence>
<name>A0AAF0R602_SOLVR</name>
<gene>
    <name evidence="2" type="ORF">MTR67_030434</name>
</gene>
<keyword evidence="3" id="KW-1185">Reference proteome</keyword>
<evidence type="ECO:0000313" key="2">
    <source>
        <dbReference type="EMBL" id="WMV37049.1"/>
    </source>
</evidence>
<organism evidence="2 3">
    <name type="scientific">Solanum verrucosum</name>
    <dbReference type="NCBI Taxonomy" id="315347"/>
    <lineage>
        <taxon>Eukaryota</taxon>
        <taxon>Viridiplantae</taxon>
        <taxon>Streptophyta</taxon>
        <taxon>Embryophyta</taxon>
        <taxon>Tracheophyta</taxon>
        <taxon>Spermatophyta</taxon>
        <taxon>Magnoliopsida</taxon>
        <taxon>eudicotyledons</taxon>
        <taxon>Gunneridae</taxon>
        <taxon>Pentapetalae</taxon>
        <taxon>asterids</taxon>
        <taxon>lamiids</taxon>
        <taxon>Solanales</taxon>
        <taxon>Solanaceae</taxon>
        <taxon>Solanoideae</taxon>
        <taxon>Solaneae</taxon>
        <taxon>Solanum</taxon>
    </lineage>
</organism>
<evidence type="ECO:0000313" key="3">
    <source>
        <dbReference type="Proteomes" id="UP001234989"/>
    </source>
</evidence>
<feature type="region of interest" description="Disordered" evidence="1">
    <location>
        <begin position="1"/>
        <end position="74"/>
    </location>
</feature>
<dbReference type="EMBL" id="CP133618">
    <property type="protein sequence ID" value="WMV37049.1"/>
    <property type="molecule type" value="Genomic_DNA"/>
</dbReference>
<protein>
    <submittedName>
        <fullName evidence="2">Uncharacterized protein</fullName>
    </submittedName>
</protein>
<proteinExistence type="predicted"/>
<accession>A0AAF0R602</accession>